<protein>
    <submittedName>
        <fullName evidence="3">Inositol 2-dehydrogenase/D-chiro-inositol 3-dehydrogenase</fullName>
        <ecNumber evidence="3">1.1.1.18</ecNumber>
    </submittedName>
</protein>
<evidence type="ECO:0000259" key="1">
    <source>
        <dbReference type="Pfam" id="PF01408"/>
    </source>
</evidence>
<evidence type="ECO:0000313" key="3">
    <source>
        <dbReference type="EMBL" id="TWT71188.1"/>
    </source>
</evidence>
<dbReference type="AlphaFoldDB" id="A0A5C5Y8A4"/>
<evidence type="ECO:0000313" key="4">
    <source>
        <dbReference type="Proteomes" id="UP000317238"/>
    </source>
</evidence>
<organism evidence="3 4">
    <name type="scientific">Crateriforma conspicua</name>
    <dbReference type="NCBI Taxonomy" id="2527996"/>
    <lineage>
        <taxon>Bacteria</taxon>
        <taxon>Pseudomonadati</taxon>
        <taxon>Planctomycetota</taxon>
        <taxon>Planctomycetia</taxon>
        <taxon>Planctomycetales</taxon>
        <taxon>Planctomycetaceae</taxon>
        <taxon>Crateriforma</taxon>
    </lineage>
</organism>
<dbReference type="Proteomes" id="UP000317238">
    <property type="component" value="Unassembled WGS sequence"/>
</dbReference>
<feature type="domain" description="GFO/IDH/MocA-like oxidoreductase" evidence="2">
    <location>
        <begin position="204"/>
        <end position="342"/>
    </location>
</feature>
<sequence>MNQRPNEDQLGSNAKLDRRTCLKKTLAAGAATVPAAIQAKAFAAGSDEIKVGLIGCGGRGSGAAAHAMTTGKNVTLTAMADAFEDRLYSSMMSLSSGKAGKSKVEKGEGFGGAMRVPGEQRFVGLDAYQRMMDSDVDLVILTGPPGYRPLHFEAAVDAGKHVFMEKPLATDPHGVRRVLASGDKAKEKKLKVGVGLQRHHQATYQEAIQRIHDGQIGRIVAMRCFWNGGPPAKNAIPRDQMTELEYQVRNWYFFDWLSGDHICEQHIHNLDICNWVKGGLPVRAQGMGGRQVRTDKRFGNIFDHHAVLYFYEDGVPMHSYCRQQLGCMRQVGEIIEGSEGTAELGTSRCSLTAPDGTVIWQSPRRRGDDYMSPYLVEWHDLIDAIHGEKDYDEVDYGATSTMTAILGRFATYSGKEIGWDEAFASQKVTTTDSVDWKSPAPVQPLADGSYRIPTPGVTKVL</sequence>
<dbReference type="SUPFAM" id="SSF51735">
    <property type="entry name" value="NAD(P)-binding Rossmann-fold domains"/>
    <property type="match status" value="1"/>
</dbReference>
<dbReference type="InterPro" id="IPR036291">
    <property type="entry name" value="NAD(P)-bd_dom_sf"/>
</dbReference>
<dbReference type="Pfam" id="PF01408">
    <property type="entry name" value="GFO_IDH_MocA"/>
    <property type="match status" value="1"/>
</dbReference>
<dbReference type="PANTHER" id="PTHR43818:SF5">
    <property type="entry name" value="OXIDOREDUCTASE FAMILY PROTEIN"/>
    <property type="match status" value="1"/>
</dbReference>
<dbReference type="InterPro" id="IPR006311">
    <property type="entry name" value="TAT_signal"/>
</dbReference>
<dbReference type="Gene3D" id="3.30.360.10">
    <property type="entry name" value="Dihydrodipicolinate Reductase, domain 2"/>
    <property type="match status" value="1"/>
</dbReference>
<reference evidence="3 4" key="1">
    <citation type="submission" date="2019-02" db="EMBL/GenBank/DDBJ databases">
        <title>Deep-cultivation of Planctomycetes and their phenomic and genomic characterization uncovers novel biology.</title>
        <authorList>
            <person name="Wiegand S."/>
            <person name="Jogler M."/>
            <person name="Boedeker C."/>
            <person name="Pinto D."/>
            <person name="Vollmers J."/>
            <person name="Rivas-Marin E."/>
            <person name="Kohn T."/>
            <person name="Peeters S.H."/>
            <person name="Heuer A."/>
            <person name="Rast P."/>
            <person name="Oberbeckmann S."/>
            <person name="Bunk B."/>
            <person name="Jeske O."/>
            <person name="Meyerdierks A."/>
            <person name="Storesund J.E."/>
            <person name="Kallscheuer N."/>
            <person name="Luecker S."/>
            <person name="Lage O.M."/>
            <person name="Pohl T."/>
            <person name="Merkel B.J."/>
            <person name="Hornburger P."/>
            <person name="Mueller R.-W."/>
            <person name="Bruemmer F."/>
            <person name="Labrenz M."/>
            <person name="Spormann A.M."/>
            <person name="Op Den Camp H."/>
            <person name="Overmann J."/>
            <person name="Amann R."/>
            <person name="Jetten M.S.M."/>
            <person name="Mascher T."/>
            <person name="Medema M.H."/>
            <person name="Devos D.P."/>
            <person name="Kaster A.-K."/>
            <person name="Ovreas L."/>
            <person name="Rohde M."/>
            <person name="Galperin M.Y."/>
            <person name="Jogler C."/>
        </authorList>
    </citation>
    <scope>NUCLEOTIDE SEQUENCE [LARGE SCALE GENOMIC DNA]</scope>
    <source>
        <strain evidence="3 4">Pan14r</strain>
    </source>
</reference>
<dbReference type="OrthoDB" id="253515at2"/>
<name>A0A5C5Y8A4_9PLAN</name>
<keyword evidence="4" id="KW-1185">Reference proteome</keyword>
<dbReference type="InterPro" id="IPR055170">
    <property type="entry name" value="GFO_IDH_MocA-like_dom"/>
</dbReference>
<dbReference type="Gene3D" id="3.40.50.720">
    <property type="entry name" value="NAD(P)-binding Rossmann-like Domain"/>
    <property type="match status" value="1"/>
</dbReference>
<dbReference type="GO" id="GO:0050112">
    <property type="term" value="F:inositol 2-dehydrogenase (NAD+) activity"/>
    <property type="evidence" value="ECO:0007669"/>
    <property type="project" value="UniProtKB-EC"/>
</dbReference>
<dbReference type="InterPro" id="IPR050463">
    <property type="entry name" value="Gfo/Idh/MocA_oxidrdct_glycsds"/>
</dbReference>
<proteinExistence type="predicted"/>
<feature type="domain" description="Gfo/Idh/MocA-like oxidoreductase N-terminal" evidence="1">
    <location>
        <begin position="49"/>
        <end position="194"/>
    </location>
</feature>
<keyword evidence="3" id="KW-0560">Oxidoreductase</keyword>
<gene>
    <name evidence="3" type="primary">iolG_14</name>
    <name evidence="3" type="ORF">Pan14r_34980</name>
</gene>
<dbReference type="RefSeq" id="WP_145303529.1">
    <property type="nucleotide sequence ID" value="NZ_CP036319.1"/>
</dbReference>
<dbReference type="PROSITE" id="PS51318">
    <property type="entry name" value="TAT"/>
    <property type="match status" value="1"/>
</dbReference>
<dbReference type="Pfam" id="PF22725">
    <property type="entry name" value="GFO_IDH_MocA_C3"/>
    <property type="match status" value="1"/>
</dbReference>
<dbReference type="SUPFAM" id="SSF55347">
    <property type="entry name" value="Glyceraldehyde-3-phosphate dehydrogenase-like, C-terminal domain"/>
    <property type="match status" value="1"/>
</dbReference>
<dbReference type="GO" id="GO:0000166">
    <property type="term" value="F:nucleotide binding"/>
    <property type="evidence" value="ECO:0007669"/>
    <property type="project" value="InterPro"/>
</dbReference>
<accession>A0A5C5Y8A4</accession>
<dbReference type="PANTHER" id="PTHR43818">
    <property type="entry name" value="BCDNA.GH03377"/>
    <property type="match status" value="1"/>
</dbReference>
<dbReference type="EC" id="1.1.1.18" evidence="3"/>
<dbReference type="InterPro" id="IPR000683">
    <property type="entry name" value="Gfo/Idh/MocA-like_OxRdtase_N"/>
</dbReference>
<dbReference type="EMBL" id="SJPL01000001">
    <property type="protein sequence ID" value="TWT71188.1"/>
    <property type="molecule type" value="Genomic_DNA"/>
</dbReference>
<comment type="caution">
    <text evidence="3">The sequence shown here is derived from an EMBL/GenBank/DDBJ whole genome shotgun (WGS) entry which is preliminary data.</text>
</comment>
<evidence type="ECO:0000259" key="2">
    <source>
        <dbReference type="Pfam" id="PF22725"/>
    </source>
</evidence>